<evidence type="ECO:0000313" key="7">
    <source>
        <dbReference type="Proteomes" id="UP001215598"/>
    </source>
</evidence>
<dbReference type="InterPro" id="IPR006913">
    <property type="entry name" value="CENP-V/GFA"/>
</dbReference>
<dbReference type="GO" id="GO:0016846">
    <property type="term" value="F:carbon-sulfur lyase activity"/>
    <property type="evidence" value="ECO:0007669"/>
    <property type="project" value="InterPro"/>
</dbReference>
<accession>A0AAD7I3I1</accession>
<dbReference type="PANTHER" id="PTHR33337">
    <property type="entry name" value="GFA DOMAIN-CONTAINING PROTEIN"/>
    <property type="match status" value="1"/>
</dbReference>
<dbReference type="PROSITE" id="PS51891">
    <property type="entry name" value="CENP_V_GFA"/>
    <property type="match status" value="1"/>
</dbReference>
<keyword evidence="2" id="KW-0479">Metal-binding</keyword>
<comment type="caution">
    <text evidence="6">The sequence shown here is derived from an EMBL/GenBank/DDBJ whole genome shotgun (WGS) entry which is preliminary data.</text>
</comment>
<dbReference type="InterPro" id="IPR011057">
    <property type="entry name" value="Mss4-like_sf"/>
</dbReference>
<dbReference type="EMBL" id="JARKIB010000133">
    <property type="protein sequence ID" value="KAJ7734269.1"/>
    <property type="molecule type" value="Genomic_DNA"/>
</dbReference>
<sequence>MPHKGSCLCGQTTIELASTHTEQIVCHCTDCRQTSGSAFSTNVFVSARDVIIRGPVKEYSSKAASGNTVTRRFCSNCGSAISHLSATFGDARAIHTGNFPDFAQVPITTELFVKDRWTGLAPISGAAQVKAMPSGELRMRQYVGDVGADRGYWAFLLQF</sequence>
<keyword evidence="4" id="KW-0456">Lyase</keyword>
<dbReference type="PANTHER" id="PTHR33337:SF40">
    <property type="entry name" value="CENP-V_GFA DOMAIN-CONTAINING PROTEIN-RELATED"/>
    <property type="match status" value="1"/>
</dbReference>
<dbReference type="GO" id="GO:0046872">
    <property type="term" value="F:metal ion binding"/>
    <property type="evidence" value="ECO:0007669"/>
    <property type="project" value="UniProtKB-KW"/>
</dbReference>
<protein>
    <submittedName>
        <fullName evidence="6">Mss4-like protein</fullName>
    </submittedName>
</protein>
<evidence type="ECO:0000256" key="4">
    <source>
        <dbReference type="ARBA" id="ARBA00023239"/>
    </source>
</evidence>
<evidence type="ECO:0000259" key="5">
    <source>
        <dbReference type="PROSITE" id="PS51891"/>
    </source>
</evidence>
<dbReference type="AlphaFoldDB" id="A0AAD7I3I1"/>
<evidence type="ECO:0000256" key="1">
    <source>
        <dbReference type="ARBA" id="ARBA00005495"/>
    </source>
</evidence>
<evidence type="ECO:0000313" key="6">
    <source>
        <dbReference type="EMBL" id="KAJ7734269.1"/>
    </source>
</evidence>
<proteinExistence type="inferred from homology"/>
<dbReference type="Pfam" id="PF04828">
    <property type="entry name" value="GFA"/>
    <property type="match status" value="1"/>
</dbReference>
<evidence type="ECO:0000256" key="2">
    <source>
        <dbReference type="ARBA" id="ARBA00022723"/>
    </source>
</evidence>
<keyword evidence="7" id="KW-1185">Reference proteome</keyword>
<dbReference type="SUPFAM" id="SSF51316">
    <property type="entry name" value="Mss4-like"/>
    <property type="match status" value="1"/>
</dbReference>
<name>A0AAD7I3I1_9AGAR</name>
<dbReference type="Gene3D" id="3.90.1590.10">
    <property type="entry name" value="glutathione-dependent formaldehyde- activating enzyme (gfa)"/>
    <property type="match status" value="1"/>
</dbReference>
<dbReference type="Proteomes" id="UP001215598">
    <property type="component" value="Unassembled WGS sequence"/>
</dbReference>
<feature type="domain" description="CENP-V/GFA" evidence="5">
    <location>
        <begin position="3"/>
        <end position="124"/>
    </location>
</feature>
<evidence type="ECO:0000256" key="3">
    <source>
        <dbReference type="ARBA" id="ARBA00022833"/>
    </source>
</evidence>
<keyword evidence="3" id="KW-0862">Zinc</keyword>
<comment type="similarity">
    <text evidence="1">Belongs to the Gfa family.</text>
</comment>
<reference evidence="6" key="1">
    <citation type="submission" date="2023-03" db="EMBL/GenBank/DDBJ databases">
        <title>Massive genome expansion in bonnet fungi (Mycena s.s.) driven by repeated elements and novel gene families across ecological guilds.</title>
        <authorList>
            <consortium name="Lawrence Berkeley National Laboratory"/>
            <person name="Harder C.B."/>
            <person name="Miyauchi S."/>
            <person name="Viragh M."/>
            <person name="Kuo A."/>
            <person name="Thoen E."/>
            <person name="Andreopoulos B."/>
            <person name="Lu D."/>
            <person name="Skrede I."/>
            <person name="Drula E."/>
            <person name="Henrissat B."/>
            <person name="Morin E."/>
            <person name="Kohler A."/>
            <person name="Barry K."/>
            <person name="LaButti K."/>
            <person name="Morin E."/>
            <person name="Salamov A."/>
            <person name="Lipzen A."/>
            <person name="Mereny Z."/>
            <person name="Hegedus B."/>
            <person name="Baldrian P."/>
            <person name="Stursova M."/>
            <person name="Weitz H."/>
            <person name="Taylor A."/>
            <person name="Grigoriev I.V."/>
            <person name="Nagy L.G."/>
            <person name="Martin F."/>
            <person name="Kauserud H."/>
        </authorList>
    </citation>
    <scope>NUCLEOTIDE SEQUENCE</scope>
    <source>
        <strain evidence="6">CBHHK182m</strain>
    </source>
</reference>
<gene>
    <name evidence="6" type="ORF">B0H16DRAFT_1327672</name>
</gene>
<organism evidence="6 7">
    <name type="scientific">Mycena metata</name>
    <dbReference type="NCBI Taxonomy" id="1033252"/>
    <lineage>
        <taxon>Eukaryota</taxon>
        <taxon>Fungi</taxon>
        <taxon>Dikarya</taxon>
        <taxon>Basidiomycota</taxon>
        <taxon>Agaricomycotina</taxon>
        <taxon>Agaricomycetes</taxon>
        <taxon>Agaricomycetidae</taxon>
        <taxon>Agaricales</taxon>
        <taxon>Marasmiineae</taxon>
        <taxon>Mycenaceae</taxon>
        <taxon>Mycena</taxon>
    </lineage>
</organism>